<keyword evidence="2" id="KW-0186">Copper</keyword>
<organism evidence="5 6">
    <name type="scientific">Porites evermanni</name>
    <dbReference type="NCBI Taxonomy" id="104178"/>
    <lineage>
        <taxon>Eukaryota</taxon>
        <taxon>Metazoa</taxon>
        <taxon>Cnidaria</taxon>
        <taxon>Anthozoa</taxon>
        <taxon>Hexacorallia</taxon>
        <taxon>Scleractinia</taxon>
        <taxon>Fungiina</taxon>
        <taxon>Poritidae</taxon>
        <taxon>Porites</taxon>
    </lineage>
</organism>
<reference evidence="5 6" key="1">
    <citation type="submission" date="2022-05" db="EMBL/GenBank/DDBJ databases">
        <authorList>
            <consortium name="Genoscope - CEA"/>
            <person name="William W."/>
        </authorList>
    </citation>
    <scope>NUCLEOTIDE SEQUENCE [LARGE SCALE GENOMIC DNA]</scope>
</reference>
<dbReference type="InterPro" id="IPR002227">
    <property type="entry name" value="Tyrosinase_Cu-bd"/>
</dbReference>
<feature type="chain" id="PRO_5047360381" description="Tyrosinase copper-binding domain-containing protein" evidence="3">
    <location>
        <begin position="19"/>
        <end position="411"/>
    </location>
</feature>
<dbReference type="Proteomes" id="UP001159427">
    <property type="component" value="Unassembled WGS sequence"/>
</dbReference>
<sequence>MLFLQLFVILLICHKGKAGTDSPTTYEADSIDACQKRVIEECSEHSKGLLKAIESGSGRRLTEECDSLQATIDCIAVPRCAGNLMQAFRYIVLTTAKSLQKIKKTSTSCSKLNVSMLERYVKGLSIACVEKENIKDTCDRNCVCLNGDLVTCARVRKEFTKMSLEERTRFIKAFKLVSTDPRYKDDYRKLTTMYSNIPKDIINQDTSVFLPWYRGYLLELENMLRQIDCRITIPYWDWSKDAAHWNRGSEIEDVLNSGSSGLGGNGIFPDMCVMDGPFKEGEFSIPWYAKGGCLKRDFSQSCNLPNTEYVKALQHQEFLTFEKSTREVIHSSFQECVGGSMDSTLTSTYTPEFWLHHAFIDKVWMQWKGTGSSDLEYYRHLTFKLPGFDKFPWEYAIGTVLPGDVSVKYEE</sequence>
<feature type="domain" description="Tyrosinase copper-binding" evidence="4">
    <location>
        <begin position="205"/>
        <end position="368"/>
    </location>
</feature>
<evidence type="ECO:0000256" key="1">
    <source>
        <dbReference type="ARBA" id="ARBA00022723"/>
    </source>
</evidence>
<comment type="caution">
    <text evidence="5">The sequence shown here is derived from an EMBL/GenBank/DDBJ whole genome shotgun (WGS) entry which is preliminary data.</text>
</comment>
<protein>
    <recommendedName>
        <fullName evidence="4">Tyrosinase copper-binding domain-containing protein</fullName>
    </recommendedName>
</protein>
<evidence type="ECO:0000313" key="5">
    <source>
        <dbReference type="EMBL" id="CAH3020081.1"/>
    </source>
</evidence>
<dbReference type="Gene3D" id="1.10.1280.10">
    <property type="entry name" value="Di-copper center containing domain from catechol oxidase"/>
    <property type="match status" value="1"/>
</dbReference>
<accession>A0ABN8LS46</accession>
<evidence type="ECO:0000256" key="2">
    <source>
        <dbReference type="ARBA" id="ARBA00023008"/>
    </source>
</evidence>
<evidence type="ECO:0000256" key="3">
    <source>
        <dbReference type="SAM" id="SignalP"/>
    </source>
</evidence>
<keyword evidence="1" id="KW-0479">Metal-binding</keyword>
<keyword evidence="3" id="KW-0732">Signal</keyword>
<proteinExistence type="predicted"/>
<evidence type="ECO:0000313" key="6">
    <source>
        <dbReference type="Proteomes" id="UP001159427"/>
    </source>
</evidence>
<dbReference type="PANTHER" id="PTHR11474:SF126">
    <property type="entry name" value="TYROSINASE-LIKE PROTEIN TYR-1-RELATED"/>
    <property type="match status" value="1"/>
</dbReference>
<dbReference type="PANTHER" id="PTHR11474">
    <property type="entry name" value="TYROSINASE FAMILY MEMBER"/>
    <property type="match status" value="1"/>
</dbReference>
<dbReference type="PRINTS" id="PR00092">
    <property type="entry name" value="TYROSINASE"/>
</dbReference>
<keyword evidence="6" id="KW-1185">Reference proteome</keyword>
<evidence type="ECO:0000259" key="4">
    <source>
        <dbReference type="Pfam" id="PF00264"/>
    </source>
</evidence>
<dbReference type="InterPro" id="IPR050316">
    <property type="entry name" value="Tyrosinase/Hemocyanin"/>
</dbReference>
<dbReference type="Pfam" id="PF00264">
    <property type="entry name" value="Tyrosinase"/>
    <property type="match status" value="1"/>
</dbReference>
<feature type="signal peptide" evidence="3">
    <location>
        <begin position="1"/>
        <end position="18"/>
    </location>
</feature>
<dbReference type="EMBL" id="CALNXI010000135">
    <property type="protein sequence ID" value="CAH3020081.1"/>
    <property type="molecule type" value="Genomic_DNA"/>
</dbReference>
<dbReference type="SUPFAM" id="SSF48056">
    <property type="entry name" value="Di-copper centre-containing domain"/>
    <property type="match status" value="1"/>
</dbReference>
<gene>
    <name evidence="5" type="ORF">PEVE_00005514</name>
</gene>
<dbReference type="InterPro" id="IPR008922">
    <property type="entry name" value="Di-copper_centre_dom_sf"/>
</dbReference>
<name>A0ABN8LS46_9CNID</name>